<dbReference type="NCBIfam" id="NF033691">
    <property type="entry name" value="immunity_MafI"/>
    <property type="match status" value="1"/>
</dbReference>
<dbReference type="InterPro" id="IPR047880">
    <property type="entry name" value="MafI-like"/>
</dbReference>
<gene>
    <name evidence="1" type="ORF">BBK82_09385</name>
</gene>
<proteinExistence type="predicted"/>
<name>A0A1B2HEV5_9PSEU</name>
<dbReference type="AlphaFoldDB" id="A0A1B2HEV5"/>
<dbReference type="STRING" id="1586287.BBK82_09385"/>
<protein>
    <recommendedName>
        <fullName evidence="3">MafI family immunity protein</fullName>
    </recommendedName>
</protein>
<dbReference type="Proteomes" id="UP000093053">
    <property type="component" value="Chromosome"/>
</dbReference>
<evidence type="ECO:0000313" key="2">
    <source>
        <dbReference type="Proteomes" id="UP000093053"/>
    </source>
</evidence>
<dbReference type="RefSeq" id="WP_065914647.1">
    <property type="nucleotide sequence ID" value="NZ_CP016793.1"/>
</dbReference>
<accession>A0A1B2HEV5</accession>
<dbReference type="EMBL" id="CP016793">
    <property type="protein sequence ID" value="ANZ36242.1"/>
    <property type="molecule type" value="Genomic_DNA"/>
</dbReference>
<evidence type="ECO:0000313" key="1">
    <source>
        <dbReference type="EMBL" id="ANZ36242.1"/>
    </source>
</evidence>
<sequence>MDARLLVTAVRQLLDSSPISRDEVRDDVRHLLAADEIALAFDTLCSWIFEDQVEISRDYLLRLTDVAGVLGVPGAVRRLEEVTRDLGERPATPGEPPRELDGARVFGYALVGPAHTHTGRTVHSVTNFADVVCGLALAQYDEDAIYLFYCDEEWNVVSDTCHSSEQDAVAQARFEFDGLDFHRLT</sequence>
<reference evidence="1 2" key="1">
    <citation type="submission" date="2016-07" db="EMBL/GenBank/DDBJ databases">
        <title>Complete genome sequence of the Lentzea guizhouensis DHS C013.</title>
        <authorList>
            <person name="Cao C."/>
        </authorList>
    </citation>
    <scope>NUCLEOTIDE SEQUENCE [LARGE SCALE GENOMIC DNA]</scope>
    <source>
        <strain evidence="1 2">DHS C013</strain>
    </source>
</reference>
<organism evidence="1 2">
    <name type="scientific">Lentzea guizhouensis</name>
    <dbReference type="NCBI Taxonomy" id="1586287"/>
    <lineage>
        <taxon>Bacteria</taxon>
        <taxon>Bacillati</taxon>
        <taxon>Actinomycetota</taxon>
        <taxon>Actinomycetes</taxon>
        <taxon>Pseudonocardiales</taxon>
        <taxon>Pseudonocardiaceae</taxon>
        <taxon>Lentzea</taxon>
    </lineage>
</organism>
<dbReference type="OrthoDB" id="4274041at2"/>
<evidence type="ECO:0008006" key="3">
    <source>
        <dbReference type="Google" id="ProtNLM"/>
    </source>
</evidence>
<dbReference type="KEGG" id="led:BBK82_09385"/>
<keyword evidence="2" id="KW-1185">Reference proteome</keyword>